<dbReference type="EMBL" id="JBBNAE010000004">
    <property type="protein sequence ID" value="KAK9129348.1"/>
    <property type="molecule type" value="Genomic_DNA"/>
</dbReference>
<name>A0AAP0JAL3_9MAGN</name>
<gene>
    <name evidence="12" type="ORF">Sjap_009835</name>
</gene>
<evidence type="ECO:0000259" key="11">
    <source>
        <dbReference type="SMART" id="SM00756"/>
    </source>
</evidence>
<feature type="transmembrane region" description="Helical" evidence="10">
    <location>
        <begin position="183"/>
        <end position="205"/>
    </location>
</feature>
<protein>
    <recommendedName>
        <fullName evidence="11">Vitamin K epoxide reductase domain-containing protein</fullName>
    </recommendedName>
</protein>
<dbReference type="Pfam" id="PF07884">
    <property type="entry name" value="VKOR"/>
    <property type="match status" value="1"/>
</dbReference>
<dbReference type="GO" id="GO:0016491">
    <property type="term" value="F:oxidoreductase activity"/>
    <property type="evidence" value="ECO:0007669"/>
    <property type="project" value="UniProtKB-KW"/>
</dbReference>
<dbReference type="InterPro" id="IPR044698">
    <property type="entry name" value="VKOR/LTO1"/>
</dbReference>
<comment type="similarity">
    <text evidence="2">Belongs to the VKOR family.</text>
</comment>
<feature type="domain" description="Vitamin K epoxide reductase" evidence="11">
    <location>
        <begin position="69"/>
        <end position="209"/>
    </location>
</feature>
<keyword evidence="5 10" id="KW-1133">Transmembrane helix</keyword>
<evidence type="ECO:0000256" key="3">
    <source>
        <dbReference type="ARBA" id="ARBA00022692"/>
    </source>
</evidence>
<proteinExistence type="inferred from homology"/>
<comment type="subcellular location">
    <subcellularLocation>
        <location evidence="1">Membrane</location>
        <topology evidence="1">Multi-pass membrane protein</topology>
    </subcellularLocation>
</comment>
<feature type="transmembrane region" description="Helical" evidence="10">
    <location>
        <begin position="117"/>
        <end position="144"/>
    </location>
</feature>
<keyword evidence="9" id="KW-0676">Redox-active center</keyword>
<feature type="transmembrane region" description="Helical" evidence="10">
    <location>
        <begin position="156"/>
        <end position="177"/>
    </location>
</feature>
<dbReference type="Proteomes" id="UP001417504">
    <property type="component" value="Unassembled WGS sequence"/>
</dbReference>
<evidence type="ECO:0000256" key="4">
    <source>
        <dbReference type="ARBA" id="ARBA00022719"/>
    </source>
</evidence>
<sequence>MAMAMAMAAIVSLSNLPAFPRSRHISPPRTPFKRVVILPVKCSPGPIENAEQEPELTSSPPSTAPSHSGISSYNWCAALGVLGFSETGYLTYLKFTDSEAFCPIGGGSCADVLNSDYALVFGVPLPLFGMVAYGLVASLGLFLAKKKLPFDIEEDSGRLILLGITTSMSAASAYFLYLLSTKFAGATCSYCLLSAALSFTLFFTIVKDFGLQQIQNVVGLQLFIAGLVVAALNTSYSTSETVLTNLDEFNLPYYETTISTESSPFALSLAKHLRSIGAKMYGAFWCSHCQEQKKMFGHEAAEILDYVECFPDGFRKGTKIAKECSDANIDGFPTWVINGKVLSGEQEFSVLAKESGFVAEDTNPS</sequence>
<evidence type="ECO:0000256" key="10">
    <source>
        <dbReference type="SAM" id="Phobius"/>
    </source>
</evidence>
<accession>A0AAP0JAL3</accession>
<dbReference type="PANTHER" id="PTHR34573">
    <property type="entry name" value="VKC DOMAIN-CONTAINING PROTEIN"/>
    <property type="match status" value="1"/>
</dbReference>
<keyword evidence="6" id="KW-0560">Oxidoreductase</keyword>
<dbReference type="InterPro" id="IPR012932">
    <property type="entry name" value="VKOR"/>
</dbReference>
<dbReference type="GO" id="GO:0048038">
    <property type="term" value="F:quinone binding"/>
    <property type="evidence" value="ECO:0007669"/>
    <property type="project" value="UniProtKB-KW"/>
</dbReference>
<evidence type="ECO:0000256" key="5">
    <source>
        <dbReference type="ARBA" id="ARBA00022989"/>
    </source>
</evidence>
<evidence type="ECO:0000256" key="7">
    <source>
        <dbReference type="ARBA" id="ARBA00023136"/>
    </source>
</evidence>
<evidence type="ECO:0000313" key="13">
    <source>
        <dbReference type="Proteomes" id="UP001417504"/>
    </source>
</evidence>
<comment type="caution">
    <text evidence="12">The sequence shown here is derived from an EMBL/GenBank/DDBJ whole genome shotgun (WGS) entry which is preliminary data.</text>
</comment>
<keyword evidence="7 10" id="KW-0472">Membrane</keyword>
<dbReference type="SMART" id="SM00756">
    <property type="entry name" value="VKc"/>
    <property type="match status" value="1"/>
</dbReference>
<feature type="transmembrane region" description="Helical" evidence="10">
    <location>
        <begin position="217"/>
        <end position="236"/>
    </location>
</feature>
<dbReference type="Gene3D" id="1.20.1440.130">
    <property type="entry name" value="VKOR domain"/>
    <property type="match status" value="1"/>
</dbReference>
<keyword evidence="3 10" id="KW-0812">Transmembrane</keyword>
<organism evidence="12 13">
    <name type="scientific">Stephania japonica</name>
    <dbReference type="NCBI Taxonomy" id="461633"/>
    <lineage>
        <taxon>Eukaryota</taxon>
        <taxon>Viridiplantae</taxon>
        <taxon>Streptophyta</taxon>
        <taxon>Embryophyta</taxon>
        <taxon>Tracheophyta</taxon>
        <taxon>Spermatophyta</taxon>
        <taxon>Magnoliopsida</taxon>
        <taxon>Ranunculales</taxon>
        <taxon>Menispermaceae</taxon>
        <taxon>Menispermoideae</taxon>
        <taxon>Cissampelideae</taxon>
        <taxon>Stephania</taxon>
    </lineage>
</organism>
<reference evidence="12 13" key="1">
    <citation type="submission" date="2024-01" db="EMBL/GenBank/DDBJ databases">
        <title>Genome assemblies of Stephania.</title>
        <authorList>
            <person name="Yang L."/>
        </authorList>
    </citation>
    <scope>NUCLEOTIDE SEQUENCE [LARGE SCALE GENOMIC DNA]</scope>
    <source>
        <strain evidence="12">QJT</strain>
        <tissue evidence="12">Leaf</tissue>
    </source>
</reference>
<keyword evidence="13" id="KW-1185">Reference proteome</keyword>
<keyword evidence="8" id="KW-1015">Disulfide bond</keyword>
<dbReference type="SUPFAM" id="SSF52833">
    <property type="entry name" value="Thioredoxin-like"/>
    <property type="match status" value="1"/>
</dbReference>
<dbReference type="PANTHER" id="PTHR34573:SF1">
    <property type="entry name" value="VITAMIN K EPOXIDE REDUCTASE DOMAIN-CONTAINING PROTEIN"/>
    <property type="match status" value="1"/>
</dbReference>
<dbReference type="InterPro" id="IPR036249">
    <property type="entry name" value="Thioredoxin-like_sf"/>
</dbReference>
<dbReference type="GO" id="GO:0016020">
    <property type="term" value="C:membrane"/>
    <property type="evidence" value="ECO:0007669"/>
    <property type="project" value="UniProtKB-SubCell"/>
</dbReference>
<evidence type="ECO:0000256" key="9">
    <source>
        <dbReference type="ARBA" id="ARBA00023284"/>
    </source>
</evidence>
<dbReference type="Gene3D" id="3.40.30.10">
    <property type="entry name" value="Glutaredoxin"/>
    <property type="match status" value="1"/>
</dbReference>
<evidence type="ECO:0000256" key="8">
    <source>
        <dbReference type="ARBA" id="ARBA00023157"/>
    </source>
</evidence>
<keyword evidence="4" id="KW-0874">Quinone</keyword>
<dbReference type="CDD" id="cd12916">
    <property type="entry name" value="VKOR_1"/>
    <property type="match status" value="1"/>
</dbReference>
<evidence type="ECO:0000256" key="2">
    <source>
        <dbReference type="ARBA" id="ARBA00006214"/>
    </source>
</evidence>
<evidence type="ECO:0000256" key="6">
    <source>
        <dbReference type="ARBA" id="ARBA00023002"/>
    </source>
</evidence>
<dbReference type="InterPro" id="IPR038354">
    <property type="entry name" value="VKOR_sf"/>
</dbReference>
<dbReference type="AlphaFoldDB" id="A0AAP0JAL3"/>
<evidence type="ECO:0000256" key="1">
    <source>
        <dbReference type="ARBA" id="ARBA00004141"/>
    </source>
</evidence>
<evidence type="ECO:0000313" key="12">
    <source>
        <dbReference type="EMBL" id="KAK9129348.1"/>
    </source>
</evidence>